<accession>A0A5B7FXM2</accession>
<dbReference type="OrthoDB" id="6375725at2759"/>
<proteinExistence type="predicted"/>
<evidence type="ECO:0000313" key="3">
    <source>
        <dbReference type="EMBL" id="MPC49959.1"/>
    </source>
</evidence>
<dbReference type="EMBL" id="VSRR010009202">
    <property type="protein sequence ID" value="MPC49959.1"/>
    <property type="molecule type" value="Genomic_DNA"/>
</dbReference>
<dbReference type="AlphaFoldDB" id="A0A5B7FXM2"/>
<sequence>MHTPKSLLVAVCLVCLTPVLVSADGDTDGEVMKAEARYVTNDEKGFGKLQFALPIAAHGAVIVAIVVFFRELALGIADRLDSEYEYDYEYDYFPGPIQRHDVPQQGYQVSPGRRRPARDTQASMLTRLTDM</sequence>
<feature type="signal peptide" evidence="2">
    <location>
        <begin position="1"/>
        <end position="23"/>
    </location>
</feature>
<evidence type="ECO:0000313" key="4">
    <source>
        <dbReference type="Proteomes" id="UP000324222"/>
    </source>
</evidence>
<feature type="transmembrane region" description="Helical" evidence="1">
    <location>
        <begin position="47"/>
        <end position="69"/>
    </location>
</feature>
<feature type="chain" id="PRO_5022771604" evidence="2">
    <location>
        <begin position="24"/>
        <end position="131"/>
    </location>
</feature>
<evidence type="ECO:0000256" key="1">
    <source>
        <dbReference type="SAM" id="Phobius"/>
    </source>
</evidence>
<keyword evidence="1" id="KW-0812">Transmembrane</keyword>
<reference evidence="3 4" key="1">
    <citation type="submission" date="2019-05" db="EMBL/GenBank/DDBJ databases">
        <title>Another draft genome of Portunus trituberculatus and its Hox gene families provides insights of decapod evolution.</title>
        <authorList>
            <person name="Jeong J.-H."/>
            <person name="Song I."/>
            <person name="Kim S."/>
            <person name="Choi T."/>
            <person name="Kim D."/>
            <person name="Ryu S."/>
            <person name="Kim W."/>
        </authorList>
    </citation>
    <scope>NUCLEOTIDE SEQUENCE [LARGE SCALE GENOMIC DNA]</scope>
    <source>
        <tissue evidence="3">Muscle</tissue>
    </source>
</reference>
<name>A0A5B7FXM2_PORTR</name>
<keyword evidence="1" id="KW-1133">Transmembrane helix</keyword>
<evidence type="ECO:0000256" key="2">
    <source>
        <dbReference type="SAM" id="SignalP"/>
    </source>
</evidence>
<gene>
    <name evidence="3" type="ORF">E2C01_043774</name>
</gene>
<comment type="caution">
    <text evidence="3">The sequence shown here is derived from an EMBL/GenBank/DDBJ whole genome shotgun (WGS) entry which is preliminary data.</text>
</comment>
<keyword evidence="1" id="KW-0472">Membrane</keyword>
<dbReference type="Proteomes" id="UP000324222">
    <property type="component" value="Unassembled WGS sequence"/>
</dbReference>
<keyword evidence="4" id="KW-1185">Reference proteome</keyword>
<keyword evidence="2" id="KW-0732">Signal</keyword>
<protein>
    <submittedName>
        <fullName evidence="3">Uncharacterized protein</fullName>
    </submittedName>
</protein>
<organism evidence="3 4">
    <name type="scientific">Portunus trituberculatus</name>
    <name type="common">Swimming crab</name>
    <name type="synonym">Neptunus trituberculatus</name>
    <dbReference type="NCBI Taxonomy" id="210409"/>
    <lineage>
        <taxon>Eukaryota</taxon>
        <taxon>Metazoa</taxon>
        <taxon>Ecdysozoa</taxon>
        <taxon>Arthropoda</taxon>
        <taxon>Crustacea</taxon>
        <taxon>Multicrustacea</taxon>
        <taxon>Malacostraca</taxon>
        <taxon>Eumalacostraca</taxon>
        <taxon>Eucarida</taxon>
        <taxon>Decapoda</taxon>
        <taxon>Pleocyemata</taxon>
        <taxon>Brachyura</taxon>
        <taxon>Eubrachyura</taxon>
        <taxon>Portunoidea</taxon>
        <taxon>Portunidae</taxon>
        <taxon>Portuninae</taxon>
        <taxon>Portunus</taxon>
    </lineage>
</organism>